<dbReference type="EMBL" id="CAKLCB010000268">
    <property type="protein sequence ID" value="CAH0518808.1"/>
    <property type="molecule type" value="Genomic_DNA"/>
</dbReference>
<evidence type="ECO:0000313" key="7">
    <source>
        <dbReference type="EMBL" id="CAH0518808.1"/>
    </source>
</evidence>
<organism evidence="6 9">
    <name type="scientific">Peronospora belbahrii</name>
    <dbReference type="NCBI Taxonomy" id="622444"/>
    <lineage>
        <taxon>Eukaryota</taxon>
        <taxon>Sar</taxon>
        <taxon>Stramenopiles</taxon>
        <taxon>Oomycota</taxon>
        <taxon>Peronosporomycetes</taxon>
        <taxon>Peronosporales</taxon>
        <taxon>Peronosporaceae</taxon>
        <taxon>Peronospora</taxon>
    </lineage>
</organism>
<gene>
    <name evidence="7" type="ORF">PBS001_LOCUS5363</name>
    <name evidence="6" type="ORF">PBS003_LOCUS7502</name>
</gene>
<dbReference type="Gene3D" id="3.40.50.1240">
    <property type="entry name" value="Phosphoglycerate mutase-like"/>
    <property type="match status" value="1"/>
</dbReference>
<sequence>MSLELDAIPSSSCQNGDIKTKALRIQELSLASDRNSNRLSKGKVQRGNKTVPRDLRTSLSTGLSTTKNRGNKRTLWTSVSDDRRQCGEVVEVEGLLVVAEQVDRGQTRQKPPVFRTLGSIHCVLVRKNVGLFLETVSQDRHHTIVLNIDAMDLVHERFENNCKFQLRYRQSELKKSGSWQRAVSYAFMTSSTEEHFKWLNGIFRHQALATSRDQTSSWNERVTGSGLIGLEPPGQSADLHAKCNDQEQRWQTEGRNEQPQPSLGDLLYPTPARIKHFILVRHGHYINAHVLQVLDSQQVLSQMGRKQAELTGKYLGVAHNRVPTRHDVSIYHSDMTRAVETAVIIATDFQGVSLNSSSLLREGWPGTPYSTDFTVSGETAATRKSGALDALQKQSFPDVERMEKAFNWFLFDLGKTHCDNDEESYCILVCHANLIRYFLCRALGVDPTTMWGHFEINHCGVTRIDVCSDQPTKIIAVNETGHLPLSLITSSEDHL</sequence>
<evidence type="ECO:0000256" key="1">
    <source>
        <dbReference type="ARBA" id="ARBA00006717"/>
    </source>
</evidence>
<dbReference type="GO" id="GO:0004722">
    <property type="term" value="F:protein serine/threonine phosphatase activity"/>
    <property type="evidence" value="ECO:0007669"/>
    <property type="project" value="TreeGrafter"/>
</dbReference>
<evidence type="ECO:0000256" key="2">
    <source>
        <dbReference type="ARBA" id="ARBA00022801"/>
    </source>
</evidence>
<keyword evidence="8" id="KW-1185">Reference proteome</keyword>
<evidence type="ECO:0000313" key="8">
    <source>
        <dbReference type="Proteomes" id="UP001158986"/>
    </source>
</evidence>
<dbReference type="SMART" id="SM00855">
    <property type="entry name" value="PGAM"/>
    <property type="match status" value="1"/>
</dbReference>
<evidence type="ECO:0000256" key="5">
    <source>
        <dbReference type="SAM" id="MobiDB-lite"/>
    </source>
</evidence>
<keyword evidence="2" id="KW-0378">Hydrolase</keyword>
<dbReference type="Pfam" id="PF00300">
    <property type="entry name" value="His_Phos_1"/>
    <property type="match status" value="1"/>
</dbReference>
<proteinExistence type="inferred from homology"/>
<dbReference type="AlphaFoldDB" id="A0AAU9L1Y9"/>
<dbReference type="CDD" id="cd07067">
    <property type="entry name" value="HP_PGM_like"/>
    <property type="match status" value="1"/>
</dbReference>
<protein>
    <recommendedName>
        <fullName evidence="3">Serine/threonine-protein phosphatase PGAM5, mitochondrial</fullName>
    </recommendedName>
    <alternativeName>
        <fullName evidence="4">Serine/threonine-protein phosphatase Pgam5, mitochondrial</fullName>
    </alternativeName>
</protein>
<dbReference type="Proteomes" id="UP001158986">
    <property type="component" value="Unassembled WGS sequence"/>
</dbReference>
<accession>A0AAU9L1Y9</accession>
<dbReference type="InterPro" id="IPR013078">
    <property type="entry name" value="His_Pase_superF_clade-1"/>
</dbReference>
<evidence type="ECO:0000256" key="3">
    <source>
        <dbReference type="ARBA" id="ARBA00039765"/>
    </source>
</evidence>
<name>A0AAU9L1Y9_9STRA</name>
<dbReference type="InterPro" id="IPR051021">
    <property type="entry name" value="Mito_Ser/Thr_phosphatase"/>
</dbReference>
<feature type="region of interest" description="Disordered" evidence="5">
    <location>
        <begin position="34"/>
        <end position="55"/>
    </location>
</feature>
<dbReference type="PANTHER" id="PTHR20935:SF0">
    <property type="entry name" value="SERINE_THREONINE-PROTEIN PHOSPHATASE PGAM5, MITOCHONDRIAL"/>
    <property type="match status" value="1"/>
</dbReference>
<evidence type="ECO:0000256" key="4">
    <source>
        <dbReference type="ARBA" id="ARBA00040722"/>
    </source>
</evidence>
<dbReference type="EMBL" id="CAKKTJ010000326">
    <property type="protein sequence ID" value="CAH0480891.1"/>
    <property type="molecule type" value="Genomic_DNA"/>
</dbReference>
<comment type="caution">
    <text evidence="6">The sequence shown here is derived from an EMBL/GenBank/DDBJ whole genome shotgun (WGS) entry which is preliminary data.</text>
</comment>
<dbReference type="InterPro" id="IPR029033">
    <property type="entry name" value="His_PPase_superfam"/>
</dbReference>
<dbReference type="GO" id="GO:0090141">
    <property type="term" value="P:positive regulation of mitochondrial fission"/>
    <property type="evidence" value="ECO:0007669"/>
    <property type="project" value="TreeGrafter"/>
</dbReference>
<dbReference type="PANTHER" id="PTHR20935">
    <property type="entry name" value="PHOSPHOGLYCERATE MUTASE-RELATED"/>
    <property type="match status" value="1"/>
</dbReference>
<comment type="similarity">
    <text evidence="1">Belongs to the phosphoglycerate mutase family. BPG-dependent PGAM subfamily.</text>
</comment>
<dbReference type="GO" id="GO:0005739">
    <property type="term" value="C:mitochondrion"/>
    <property type="evidence" value="ECO:0007669"/>
    <property type="project" value="TreeGrafter"/>
</dbReference>
<dbReference type="Proteomes" id="UP001160483">
    <property type="component" value="Unassembled WGS sequence"/>
</dbReference>
<evidence type="ECO:0000313" key="6">
    <source>
        <dbReference type="EMBL" id="CAH0480891.1"/>
    </source>
</evidence>
<evidence type="ECO:0000313" key="9">
    <source>
        <dbReference type="Proteomes" id="UP001160483"/>
    </source>
</evidence>
<reference evidence="6 8" key="1">
    <citation type="submission" date="2021-11" db="EMBL/GenBank/DDBJ databases">
        <authorList>
            <person name="Islam A."/>
            <person name="Islam S."/>
            <person name="Flora M.S."/>
            <person name="Rahman M."/>
            <person name="Ziaur R.M."/>
            <person name="Epstein J.H."/>
            <person name="Hassan M."/>
            <person name="Klassen M."/>
            <person name="Woodard K."/>
            <person name="Webb A."/>
            <person name="Webby R.J."/>
            <person name="El Zowalaty M.E."/>
        </authorList>
    </citation>
    <scope>NUCLEOTIDE SEQUENCE</scope>
    <source>
        <strain evidence="7">Pbs1</strain>
        <strain evidence="6">Pbs3</strain>
    </source>
</reference>
<dbReference type="SUPFAM" id="SSF53254">
    <property type="entry name" value="Phosphoglycerate mutase-like"/>
    <property type="match status" value="1"/>
</dbReference>